<gene>
    <name evidence="4" type="primary">epsD</name>
    <name evidence="4" type="ORF">Mal4_11840</name>
</gene>
<dbReference type="EC" id="2.4.-.-" evidence="4"/>
<feature type="region of interest" description="Disordered" evidence="1">
    <location>
        <begin position="365"/>
        <end position="384"/>
    </location>
</feature>
<dbReference type="Pfam" id="PF00534">
    <property type="entry name" value="Glycos_transf_1"/>
    <property type="match status" value="1"/>
</dbReference>
<evidence type="ECO:0000256" key="1">
    <source>
        <dbReference type="SAM" id="MobiDB-lite"/>
    </source>
</evidence>
<proteinExistence type="predicted"/>
<dbReference type="SUPFAM" id="SSF53756">
    <property type="entry name" value="UDP-Glycosyltransferase/glycogen phosphorylase"/>
    <property type="match status" value="1"/>
</dbReference>
<evidence type="ECO:0000313" key="5">
    <source>
        <dbReference type="Proteomes" id="UP000320496"/>
    </source>
</evidence>
<dbReference type="KEGG" id="mri:Mal4_11840"/>
<dbReference type="PANTHER" id="PTHR12526:SF638">
    <property type="entry name" value="SPORE COAT PROTEIN SA"/>
    <property type="match status" value="1"/>
</dbReference>
<keyword evidence="5" id="KW-1185">Reference proteome</keyword>
<reference evidence="4 5" key="1">
    <citation type="submission" date="2019-02" db="EMBL/GenBank/DDBJ databases">
        <title>Deep-cultivation of Planctomycetes and their phenomic and genomic characterization uncovers novel biology.</title>
        <authorList>
            <person name="Wiegand S."/>
            <person name="Jogler M."/>
            <person name="Boedeker C."/>
            <person name="Pinto D."/>
            <person name="Vollmers J."/>
            <person name="Rivas-Marin E."/>
            <person name="Kohn T."/>
            <person name="Peeters S.H."/>
            <person name="Heuer A."/>
            <person name="Rast P."/>
            <person name="Oberbeckmann S."/>
            <person name="Bunk B."/>
            <person name="Jeske O."/>
            <person name="Meyerdierks A."/>
            <person name="Storesund J.E."/>
            <person name="Kallscheuer N."/>
            <person name="Luecker S."/>
            <person name="Lage O.M."/>
            <person name="Pohl T."/>
            <person name="Merkel B.J."/>
            <person name="Hornburger P."/>
            <person name="Mueller R.-W."/>
            <person name="Bruemmer F."/>
            <person name="Labrenz M."/>
            <person name="Spormann A.M."/>
            <person name="Op den Camp H."/>
            <person name="Overmann J."/>
            <person name="Amann R."/>
            <person name="Jetten M.S.M."/>
            <person name="Mascher T."/>
            <person name="Medema M.H."/>
            <person name="Devos D.P."/>
            <person name="Kaster A.-K."/>
            <person name="Ovreas L."/>
            <person name="Rohde M."/>
            <person name="Galperin M.Y."/>
            <person name="Jogler C."/>
        </authorList>
    </citation>
    <scope>NUCLEOTIDE SEQUENCE [LARGE SCALE GENOMIC DNA]</scope>
    <source>
        <strain evidence="4 5">Mal4</strain>
    </source>
</reference>
<dbReference type="PANTHER" id="PTHR12526">
    <property type="entry name" value="GLYCOSYLTRANSFERASE"/>
    <property type="match status" value="1"/>
</dbReference>
<keyword evidence="4" id="KW-0328">Glycosyltransferase</keyword>
<dbReference type="EMBL" id="CP036275">
    <property type="protein sequence ID" value="QDU36883.1"/>
    <property type="molecule type" value="Genomic_DNA"/>
</dbReference>
<keyword evidence="4" id="KW-0808">Transferase</keyword>
<feature type="domain" description="Glycosyl transferase family 1" evidence="2">
    <location>
        <begin position="175"/>
        <end position="342"/>
    </location>
</feature>
<feature type="domain" description="Glycosyltransferase subfamily 4-like N-terminal" evidence="3">
    <location>
        <begin position="14"/>
        <end position="166"/>
    </location>
</feature>
<protein>
    <submittedName>
        <fullName evidence="4">Glycosyltransferase EpsD</fullName>
        <ecNumber evidence="4">2.4.-.-</ecNumber>
    </submittedName>
</protein>
<dbReference type="InterPro" id="IPR028098">
    <property type="entry name" value="Glyco_trans_4-like_N"/>
</dbReference>
<accession>A0A517Z334</accession>
<dbReference type="AlphaFoldDB" id="A0A517Z334"/>
<sequence length="384" mass="42560">MIRLLLLIPTLDRSGAEKQLMLLARGLPTDEFSVHVVALTRGGPYADVLRQAGIDVTVLGKRMKFDPRTLRDLRRLVREERPDVIHSWLFAANAYARFVAGGANGPPVVVSERCVDSWKSGWQLWLDRRLVSRTRMLLANSESVAEFYRGVGHPAERVMVIPNGIEEPPSPSCSREELLRELSLPDDARLVAYVGRLAPQKRLDTLLWAAQLLRQANERSYLLIAGDGPQAAWAKELSRKLECDRHVRFLGHRDDAASLLPLVDAFWLASDFEGMSNSLMEAMACGRPVVVSNIPPNRELVDHGVEGYLVDVGDGVGLAQYTARLLDDPDLAAKMGEAGRRRMQEHHSVAQMVSRHAELYHRLLAPAAEGQSGTEDAAVGTSQK</sequence>
<organism evidence="4 5">
    <name type="scientific">Maioricimonas rarisocia</name>
    <dbReference type="NCBI Taxonomy" id="2528026"/>
    <lineage>
        <taxon>Bacteria</taxon>
        <taxon>Pseudomonadati</taxon>
        <taxon>Planctomycetota</taxon>
        <taxon>Planctomycetia</taxon>
        <taxon>Planctomycetales</taxon>
        <taxon>Planctomycetaceae</taxon>
        <taxon>Maioricimonas</taxon>
    </lineage>
</organism>
<evidence type="ECO:0000259" key="3">
    <source>
        <dbReference type="Pfam" id="PF13439"/>
    </source>
</evidence>
<dbReference type="Pfam" id="PF13439">
    <property type="entry name" value="Glyco_transf_4"/>
    <property type="match status" value="1"/>
</dbReference>
<evidence type="ECO:0000259" key="2">
    <source>
        <dbReference type="Pfam" id="PF00534"/>
    </source>
</evidence>
<dbReference type="InterPro" id="IPR001296">
    <property type="entry name" value="Glyco_trans_1"/>
</dbReference>
<evidence type="ECO:0000313" key="4">
    <source>
        <dbReference type="EMBL" id="QDU36883.1"/>
    </source>
</evidence>
<name>A0A517Z334_9PLAN</name>
<dbReference type="Proteomes" id="UP000320496">
    <property type="component" value="Chromosome"/>
</dbReference>
<dbReference type="Gene3D" id="3.40.50.2000">
    <property type="entry name" value="Glycogen Phosphorylase B"/>
    <property type="match status" value="2"/>
</dbReference>
<dbReference type="GO" id="GO:0016757">
    <property type="term" value="F:glycosyltransferase activity"/>
    <property type="evidence" value="ECO:0007669"/>
    <property type="project" value="UniProtKB-KW"/>
</dbReference>